<evidence type="ECO:0000256" key="1">
    <source>
        <dbReference type="ARBA" id="ARBA00001946"/>
    </source>
</evidence>
<accession>A0ABU7L7P1</accession>
<dbReference type="PROSITE" id="PS50146">
    <property type="entry name" value="DAGK"/>
    <property type="match status" value="1"/>
</dbReference>
<keyword evidence="4" id="KW-0808">Transferase</keyword>
<evidence type="ECO:0000313" key="4">
    <source>
        <dbReference type="EMBL" id="MEE2057558.1"/>
    </source>
</evidence>
<dbReference type="SUPFAM" id="SSF111331">
    <property type="entry name" value="NAD kinase/diacylglycerol kinase-like"/>
    <property type="match status" value="1"/>
</dbReference>
<dbReference type="SMART" id="SM00046">
    <property type="entry name" value="DAGKc"/>
    <property type="match status" value="1"/>
</dbReference>
<keyword evidence="5" id="KW-1185">Reference proteome</keyword>
<dbReference type="PANTHER" id="PTHR12358:SF106">
    <property type="entry name" value="LIPID KINASE YEGS"/>
    <property type="match status" value="1"/>
</dbReference>
<dbReference type="PANTHER" id="PTHR12358">
    <property type="entry name" value="SPHINGOSINE KINASE"/>
    <property type="match status" value="1"/>
</dbReference>
<comment type="similarity">
    <text evidence="2">Belongs to the diacylglycerol/lipid kinase family.</text>
</comment>
<gene>
    <name evidence="4" type="ORF">Q7514_08455</name>
</gene>
<dbReference type="Proteomes" id="UP001336020">
    <property type="component" value="Unassembled WGS sequence"/>
</dbReference>
<protein>
    <submittedName>
        <fullName evidence="4">Diacylglycerol kinase family protein</fullName>
    </submittedName>
</protein>
<comment type="caution">
    <text evidence="4">The sequence shown here is derived from an EMBL/GenBank/DDBJ whole genome shotgun (WGS) entry which is preliminary data.</text>
</comment>
<organism evidence="4 5">
    <name type="scientific">Rhodococcus artemisiae</name>
    <dbReference type="NCBI Taxonomy" id="714159"/>
    <lineage>
        <taxon>Bacteria</taxon>
        <taxon>Bacillati</taxon>
        <taxon>Actinomycetota</taxon>
        <taxon>Actinomycetes</taxon>
        <taxon>Mycobacteriales</taxon>
        <taxon>Nocardiaceae</taxon>
        <taxon>Rhodococcus</taxon>
    </lineage>
</organism>
<comment type="cofactor">
    <cofactor evidence="1">
        <name>Mg(2+)</name>
        <dbReference type="ChEBI" id="CHEBI:18420"/>
    </cofactor>
</comment>
<dbReference type="EMBL" id="JAUTXY010000003">
    <property type="protein sequence ID" value="MEE2057558.1"/>
    <property type="molecule type" value="Genomic_DNA"/>
</dbReference>
<proteinExistence type="inferred from homology"/>
<dbReference type="GO" id="GO:0016301">
    <property type="term" value="F:kinase activity"/>
    <property type="evidence" value="ECO:0007669"/>
    <property type="project" value="UniProtKB-KW"/>
</dbReference>
<reference evidence="4 5" key="1">
    <citation type="submission" date="2023-07" db="EMBL/GenBank/DDBJ databases">
        <authorList>
            <person name="Girao M."/>
            <person name="Carvalho M.F."/>
        </authorList>
    </citation>
    <scope>NUCLEOTIDE SEQUENCE [LARGE SCALE GENOMIC DNA]</scope>
    <source>
        <strain evidence="4 5">YIM65754</strain>
    </source>
</reference>
<dbReference type="InterPro" id="IPR050187">
    <property type="entry name" value="Lipid_Phosphate_FormReg"/>
</dbReference>
<feature type="domain" description="DAGKc" evidence="3">
    <location>
        <begin position="1"/>
        <end position="139"/>
    </location>
</feature>
<evidence type="ECO:0000313" key="5">
    <source>
        <dbReference type="Proteomes" id="UP001336020"/>
    </source>
</evidence>
<dbReference type="Pfam" id="PF00781">
    <property type="entry name" value="DAGK_cat"/>
    <property type="match status" value="1"/>
</dbReference>
<evidence type="ECO:0000259" key="3">
    <source>
        <dbReference type="PROSITE" id="PS50146"/>
    </source>
</evidence>
<name>A0ABU7L7P1_9NOCA</name>
<sequence>MRALLIVNPNATTTTPAGRDRLAHALAGPVSLTVAHTTHRGHAAELARSAHADGMDVVIAHGGDGTVNEIVNGMLGEPSPRTADPTMPLLAVVPGGSANVFARSLGIAADPMEATEQLLTLLSERSRRRIGLGFCEDRWFVFNAGLGLDAQVCEAIDLSRASGKKVTTARYVRHSVKQFFESKRVEPALTLEIPGRDPAEGVYYAFVSNSSPWTFLDERPVHTNPGTSFDTGLGVFAMTTTRVAPSLRVVRQLLARHGEPESPHLIRIDDIPRVRALSTRPIGLQVDGDYLGMRTDVEFVSVPDLLDVVAPASESKRVIL</sequence>
<keyword evidence="4" id="KW-0418">Kinase</keyword>
<dbReference type="RefSeq" id="WP_330132813.1">
    <property type="nucleotide sequence ID" value="NZ_JAUTXY010000003.1"/>
</dbReference>
<dbReference type="InterPro" id="IPR001206">
    <property type="entry name" value="Diacylglycerol_kinase_cat_dom"/>
</dbReference>
<dbReference type="Gene3D" id="3.40.50.10330">
    <property type="entry name" value="Probable inorganic polyphosphate/atp-NAD kinase, domain 1"/>
    <property type="match status" value="1"/>
</dbReference>
<dbReference type="Gene3D" id="2.60.200.40">
    <property type="match status" value="1"/>
</dbReference>
<dbReference type="InterPro" id="IPR017438">
    <property type="entry name" value="ATP-NAD_kinase_N"/>
</dbReference>
<evidence type="ECO:0000256" key="2">
    <source>
        <dbReference type="ARBA" id="ARBA00005983"/>
    </source>
</evidence>
<dbReference type="InterPro" id="IPR016064">
    <property type="entry name" value="NAD/diacylglycerol_kinase_sf"/>
</dbReference>